<comment type="similarity">
    <text evidence="5">Belongs to the Omp25/RopB family.</text>
</comment>
<keyword evidence="9" id="KW-1185">Reference proteome</keyword>
<dbReference type="RefSeq" id="WP_111354995.1">
    <property type="nucleotide sequence ID" value="NZ_NHSK01000156.1"/>
</dbReference>
<dbReference type="AlphaFoldDB" id="A0A327KTT2"/>
<evidence type="ECO:0000256" key="5">
    <source>
        <dbReference type="ARBA" id="ARBA00038306"/>
    </source>
</evidence>
<evidence type="ECO:0000256" key="2">
    <source>
        <dbReference type="ARBA" id="ARBA00022729"/>
    </source>
</evidence>
<evidence type="ECO:0000313" key="8">
    <source>
        <dbReference type="EMBL" id="RAI42330.1"/>
    </source>
</evidence>
<feature type="signal peptide" evidence="6">
    <location>
        <begin position="1"/>
        <end position="20"/>
    </location>
</feature>
<dbReference type="Gene3D" id="2.40.160.20">
    <property type="match status" value="1"/>
</dbReference>
<evidence type="ECO:0000313" key="9">
    <source>
        <dbReference type="Proteomes" id="UP000248863"/>
    </source>
</evidence>
<dbReference type="Proteomes" id="UP000248863">
    <property type="component" value="Unassembled WGS sequence"/>
</dbReference>
<dbReference type="InterPro" id="IPR011250">
    <property type="entry name" value="OMP/PagP_B-barrel"/>
</dbReference>
<keyword evidence="3" id="KW-0472">Membrane</keyword>
<dbReference type="InterPro" id="IPR051692">
    <property type="entry name" value="OMP-like"/>
</dbReference>
<evidence type="ECO:0000256" key="4">
    <source>
        <dbReference type="ARBA" id="ARBA00023237"/>
    </source>
</evidence>
<dbReference type="InterPro" id="IPR027385">
    <property type="entry name" value="Beta-barrel_OMP"/>
</dbReference>
<evidence type="ECO:0000256" key="1">
    <source>
        <dbReference type="ARBA" id="ARBA00004442"/>
    </source>
</evidence>
<proteinExistence type="inferred from homology"/>
<dbReference type="OrthoDB" id="9815357at2"/>
<name>A0A327KTT2_9BRAD</name>
<dbReference type="Pfam" id="PF13505">
    <property type="entry name" value="OMP_b-brl"/>
    <property type="match status" value="1"/>
</dbReference>
<reference evidence="8 9" key="1">
    <citation type="submission" date="2017-07" db="EMBL/GenBank/DDBJ databases">
        <title>Draft Genome Sequences of Select Purple Nonsulfur Bacteria.</title>
        <authorList>
            <person name="Lasarre B."/>
            <person name="Mckinlay J.B."/>
        </authorList>
    </citation>
    <scope>NUCLEOTIDE SEQUENCE [LARGE SCALE GENOMIC DNA]</scope>
    <source>
        <strain evidence="8 9">DSM 11907</strain>
    </source>
</reference>
<comment type="subcellular location">
    <subcellularLocation>
        <location evidence="1">Cell outer membrane</location>
    </subcellularLocation>
</comment>
<dbReference type="PANTHER" id="PTHR34001:SF3">
    <property type="entry name" value="BLL7405 PROTEIN"/>
    <property type="match status" value="1"/>
</dbReference>
<dbReference type="SUPFAM" id="SSF56925">
    <property type="entry name" value="OMPA-like"/>
    <property type="match status" value="1"/>
</dbReference>
<gene>
    <name evidence="8" type="ORF">CH338_00025</name>
</gene>
<dbReference type="PANTHER" id="PTHR34001">
    <property type="entry name" value="BLL7405 PROTEIN"/>
    <property type="match status" value="1"/>
</dbReference>
<comment type="caution">
    <text evidence="8">The sequence shown here is derived from an EMBL/GenBank/DDBJ whole genome shotgun (WGS) entry which is preliminary data.</text>
</comment>
<organism evidence="8 9">
    <name type="scientific">Rhodoplanes elegans</name>
    <dbReference type="NCBI Taxonomy" id="29408"/>
    <lineage>
        <taxon>Bacteria</taxon>
        <taxon>Pseudomonadati</taxon>
        <taxon>Pseudomonadota</taxon>
        <taxon>Alphaproteobacteria</taxon>
        <taxon>Hyphomicrobiales</taxon>
        <taxon>Nitrobacteraceae</taxon>
        <taxon>Rhodoplanes</taxon>
    </lineage>
</organism>
<keyword evidence="4" id="KW-0998">Cell outer membrane</keyword>
<dbReference type="EMBL" id="NPEU01000001">
    <property type="protein sequence ID" value="RAI42330.1"/>
    <property type="molecule type" value="Genomic_DNA"/>
</dbReference>
<sequence>MIRQVVPVLAGLPLATTAQAADLAVRAPPPPAPSWTGVYVGATFGGAWADRDLRLFGNDLPATNRLAAISNFVGNQPVVAPGFSAGLITGGLEAGFDVQASAAVVAGFVADVSLMSLEGSGVGTSALFPPSYTQTLTADQKVDWWGTLRARVGWLATDNLLLYATGGLAYGQVERSAAYRFDGPPGAIAGGVGGVSYRCPAPGQTCFAGSASGVELGFTAGAGAELLIARQWSLKAEYLYVSLGRASVDAVALTLLNASDRASSFTADFGRTDFQVARGGIVYRF</sequence>
<accession>A0A327KTT2</accession>
<evidence type="ECO:0000256" key="3">
    <source>
        <dbReference type="ARBA" id="ARBA00023136"/>
    </source>
</evidence>
<dbReference type="GO" id="GO:0009279">
    <property type="term" value="C:cell outer membrane"/>
    <property type="evidence" value="ECO:0007669"/>
    <property type="project" value="UniProtKB-SubCell"/>
</dbReference>
<protein>
    <recommendedName>
        <fullName evidence="7">Outer membrane protein beta-barrel domain-containing protein</fullName>
    </recommendedName>
</protein>
<evidence type="ECO:0000259" key="7">
    <source>
        <dbReference type="Pfam" id="PF13505"/>
    </source>
</evidence>
<keyword evidence="2 6" id="KW-0732">Signal</keyword>
<feature type="chain" id="PRO_5016300415" description="Outer membrane protein beta-barrel domain-containing protein" evidence="6">
    <location>
        <begin position="21"/>
        <end position="285"/>
    </location>
</feature>
<feature type="domain" description="Outer membrane protein beta-barrel" evidence="7">
    <location>
        <begin position="23"/>
        <end position="257"/>
    </location>
</feature>
<evidence type="ECO:0000256" key="6">
    <source>
        <dbReference type="SAM" id="SignalP"/>
    </source>
</evidence>